<dbReference type="InterPro" id="IPR046348">
    <property type="entry name" value="SIS_dom_sf"/>
</dbReference>
<evidence type="ECO:0000256" key="1">
    <source>
        <dbReference type="ARBA" id="ARBA00022737"/>
    </source>
</evidence>
<feature type="domain" description="SIS" evidence="2">
    <location>
        <begin position="25"/>
        <end position="153"/>
    </location>
</feature>
<dbReference type="RefSeq" id="WP_369226114.1">
    <property type="nucleotide sequence ID" value="NZ_CP163441.1"/>
</dbReference>
<dbReference type="AlphaFoldDB" id="A0AB39QXQ1"/>
<dbReference type="EMBL" id="CP163441">
    <property type="protein sequence ID" value="XDQ47133.1"/>
    <property type="molecule type" value="Genomic_DNA"/>
</dbReference>
<dbReference type="PANTHER" id="PTHR10937">
    <property type="entry name" value="GLUCOSAMINE--FRUCTOSE-6-PHOSPHATE AMINOTRANSFERASE, ISOMERIZING"/>
    <property type="match status" value="1"/>
</dbReference>
<dbReference type="Gene3D" id="3.40.50.10490">
    <property type="entry name" value="Glucose-6-phosphate isomerase like protein, domain 1"/>
    <property type="match status" value="2"/>
</dbReference>
<dbReference type="EC" id="3.5.-.-" evidence="3"/>
<keyword evidence="1" id="KW-0677">Repeat</keyword>
<proteinExistence type="predicted"/>
<protein>
    <submittedName>
        <fullName evidence="3">SIS domain-containing protein</fullName>
        <ecNumber evidence="3">3.5.-.-</ecNumber>
    </submittedName>
</protein>
<keyword evidence="3" id="KW-0378">Hydrolase</keyword>
<dbReference type="CDD" id="cd05008">
    <property type="entry name" value="SIS_GlmS_GlmD_1"/>
    <property type="match status" value="1"/>
</dbReference>
<sequence>MSFTGEEIARQPQTWLKAASVAAEAADLLPRPGERVAVVGCGTSWFMAEAYAALRERRGLGETDHFAASEFPHERTYDRLVAISRSGTTTEILDLLERRRGRFPAVALTAGTSTPIVDAADDVLDLSFADERSVVQTVFATTALTALRVGLGEAAEPLAQAARTALDAPLPEEWLAADQITFLGRSWAHGIAREASLKMREATQSWTEAYPSLEYRHGPIAIAAPGRLVWHFGADEDGLRADVAATGAYFVDHPEDPQADLVRVQRLAEAGAVRRGLDPDRPRALSRSVILDRPGS</sequence>
<dbReference type="InterPro" id="IPR001347">
    <property type="entry name" value="SIS_dom"/>
</dbReference>
<gene>
    <name evidence="3" type="ORF">AB5J52_35420</name>
</gene>
<accession>A0AB39QXQ1</accession>
<dbReference type="CDD" id="cd05009">
    <property type="entry name" value="SIS_GlmS_GlmD_2"/>
    <property type="match status" value="1"/>
</dbReference>
<dbReference type="GO" id="GO:0097367">
    <property type="term" value="F:carbohydrate derivative binding"/>
    <property type="evidence" value="ECO:0007669"/>
    <property type="project" value="InterPro"/>
</dbReference>
<evidence type="ECO:0000259" key="2">
    <source>
        <dbReference type="PROSITE" id="PS51464"/>
    </source>
</evidence>
<dbReference type="GO" id="GO:1901135">
    <property type="term" value="P:carbohydrate derivative metabolic process"/>
    <property type="evidence" value="ECO:0007669"/>
    <property type="project" value="InterPro"/>
</dbReference>
<dbReference type="InterPro" id="IPR035466">
    <property type="entry name" value="GlmS/AgaS_SIS"/>
</dbReference>
<dbReference type="PROSITE" id="PS51464">
    <property type="entry name" value="SIS"/>
    <property type="match status" value="1"/>
</dbReference>
<dbReference type="InterPro" id="IPR035490">
    <property type="entry name" value="GlmS/FrlB_SIS"/>
</dbReference>
<dbReference type="SUPFAM" id="SSF53697">
    <property type="entry name" value="SIS domain"/>
    <property type="match status" value="1"/>
</dbReference>
<name>A0AB39QXQ1_9ACTN</name>
<dbReference type="GO" id="GO:0016787">
    <property type="term" value="F:hydrolase activity"/>
    <property type="evidence" value="ECO:0007669"/>
    <property type="project" value="UniProtKB-KW"/>
</dbReference>
<evidence type="ECO:0000313" key="3">
    <source>
        <dbReference type="EMBL" id="XDQ47133.1"/>
    </source>
</evidence>
<organism evidence="3">
    <name type="scientific">Streptomyces sp. R39</name>
    <dbReference type="NCBI Taxonomy" id="3238631"/>
    <lineage>
        <taxon>Bacteria</taxon>
        <taxon>Bacillati</taxon>
        <taxon>Actinomycetota</taxon>
        <taxon>Actinomycetes</taxon>
        <taxon>Kitasatosporales</taxon>
        <taxon>Streptomycetaceae</taxon>
        <taxon>Streptomyces</taxon>
    </lineage>
</organism>
<reference evidence="3" key="1">
    <citation type="submission" date="2024-07" db="EMBL/GenBank/DDBJ databases">
        <authorList>
            <person name="Yu S.T."/>
        </authorList>
    </citation>
    <scope>NUCLEOTIDE SEQUENCE</scope>
    <source>
        <strain evidence="3">R39</strain>
    </source>
</reference>